<keyword evidence="5" id="KW-0547">Nucleotide-binding</keyword>
<accession>A0A9X1TRX1</accession>
<dbReference type="NCBIfam" id="TIGR02433">
    <property type="entry name" value="lysidine_TilS_C"/>
    <property type="match status" value="1"/>
</dbReference>
<dbReference type="PANTHER" id="PTHR43033">
    <property type="entry name" value="TRNA(ILE)-LYSIDINE SYNTHASE-RELATED"/>
    <property type="match status" value="1"/>
</dbReference>
<evidence type="ECO:0000313" key="11">
    <source>
        <dbReference type="Proteomes" id="UP001139411"/>
    </source>
</evidence>
<keyword evidence="6" id="KW-0067">ATP-binding</keyword>
<dbReference type="CDD" id="cd01992">
    <property type="entry name" value="TilS_N"/>
    <property type="match status" value="1"/>
</dbReference>
<dbReference type="SUPFAM" id="SSF52402">
    <property type="entry name" value="Adenine nucleotide alpha hydrolases-like"/>
    <property type="match status" value="1"/>
</dbReference>
<keyword evidence="2 8" id="KW-0963">Cytoplasm</keyword>
<dbReference type="InterPro" id="IPR011063">
    <property type="entry name" value="TilS/TtcA_N"/>
</dbReference>
<dbReference type="AlphaFoldDB" id="A0A9X1TRX1"/>
<evidence type="ECO:0000256" key="8">
    <source>
        <dbReference type="HAMAP-Rule" id="MF_01161"/>
    </source>
</evidence>
<reference evidence="10" key="1">
    <citation type="submission" date="2022-01" db="EMBL/GenBank/DDBJ databases">
        <title>Novel species in genus Dyadobacter.</title>
        <authorList>
            <person name="Ma C."/>
        </authorList>
    </citation>
    <scope>NUCLEOTIDE SEQUENCE</scope>
    <source>
        <strain evidence="10">CY357</strain>
    </source>
</reference>
<comment type="similarity">
    <text evidence="8">Belongs to the tRNA(Ile)-lysidine synthase family.</text>
</comment>
<dbReference type="Proteomes" id="UP001139411">
    <property type="component" value="Unassembled WGS sequence"/>
</dbReference>
<proteinExistence type="inferred from homology"/>
<dbReference type="SMART" id="SM00977">
    <property type="entry name" value="TilS_C"/>
    <property type="match status" value="1"/>
</dbReference>
<dbReference type="GO" id="GO:0005524">
    <property type="term" value="F:ATP binding"/>
    <property type="evidence" value="ECO:0007669"/>
    <property type="project" value="UniProtKB-KW"/>
</dbReference>
<evidence type="ECO:0000256" key="2">
    <source>
        <dbReference type="ARBA" id="ARBA00022490"/>
    </source>
</evidence>
<dbReference type="EMBL" id="JAKFFV010000004">
    <property type="protein sequence ID" value="MCF2498414.1"/>
    <property type="molecule type" value="Genomic_DNA"/>
</dbReference>
<feature type="domain" description="Lysidine-tRNA(Ile) synthetase C-terminal" evidence="9">
    <location>
        <begin position="334"/>
        <end position="408"/>
    </location>
</feature>
<dbReference type="InterPro" id="IPR014729">
    <property type="entry name" value="Rossmann-like_a/b/a_fold"/>
</dbReference>
<organism evidence="10 11">
    <name type="scientific">Dyadobacter chenhuakuii</name>
    <dbReference type="NCBI Taxonomy" id="2909339"/>
    <lineage>
        <taxon>Bacteria</taxon>
        <taxon>Pseudomonadati</taxon>
        <taxon>Bacteroidota</taxon>
        <taxon>Cytophagia</taxon>
        <taxon>Cytophagales</taxon>
        <taxon>Spirosomataceae</taxon>
        <taxon>Dyadobacter</taxon>
    </lineage>
</organism>
<evidence type="ECO:0000256" key="1">
    <source>
        <dbReference type="ARBA" id="ARBA00004496"/>
    </source>
</evidence>
<evidence type="ECO:0000256" key="5">
    <source>
        <dbReference type="ARBA" id="ARBA00022741"/>
    </source>
</evidence>
<dbReference type="Pfam" id="PF11734">
    <property type="entry name" value="TilS_C"/>
    <property type="match status" value="1"/>
</dbReference>
<dbReference type="GO" id="GO:0032267">
    <property type="term" value="F:tRNA(Ile)-lysidine synthase activity"/>
    <property type="evidence" value="ECO:0007669"/>
    <property type="project" value="UniProtKB-EC"/>
</dbReference>
<comment type="catalytic activity">
    <reaction evidence="7 8">
        <text>cytidine(34) in tRNA(Ile2) + L-lysine + ATP = lysidine(34) in tRNA(Ile2) + AMP + diphosphate + H(+)</text>
        <dbReference type="Rhea" id="RHEA:43744"/>
        <dbReference type="Rhea" id="RHEA-COMP:10625"/>
        <dbReference type="Rhea" id="RHEA-COMP:10670"/>
        <dbReference type="ChEBI" id="CHEBI:15378"/>
        <dbReference type="ChEBI" id="CHEBI:30616"/>
        <dbReference type="ChEBI" id="CHEBI:32551"/>
        <dbReference type="ChEBI" id="CHEBI:33019"/>
        <dbReference type="ChEBI" id="CHEBI:82748"/>
        <dbReference type="ChEBI" id="CHEBI:83665"/>
        <dbReference type="ChEBI" id="CHEBI:456215"/>
        <dbReference type="EC" id="6.3.4.19"/>
    </reaction>
</comment>
<dbReference type="Gene3D" id="3.40.50.620">
    <property type="entry name" value="HUPs"/>
    <property type="match status" value="1"/>
</dbReference>
<gene>
    <name evidence="8 10" type="primary">tilS</name>
    <name evidence="10" type="ORF">L0661_08860</name>
</gene>
<dbReference type="EC" id="6.3.4.19" evidence="8"/>
<comment type="subcellular location">
    <subcellularLocation>
        <location evidence="1 8">Cytoplasm</location>
    </subcellularLocation>
</comment>
<dbReference type="InterPro" id="IPR012094">
    <property type="entry name" value="tRNA_Ile_lys_synt"/>
</dbReference>
<keyword evidence="4 8" id="KW-0819">tRNA processing</keyword>
<keyword evidence="3 8" id="KW-0436">Ligase</keyword>
<dbReference type="SUPFAM" id="SSF56037">
    <property type="entry name" value="PheT/TilS domain"/>
    <property type="match status" value="1"/>
</dbReference>
<dbReference type="InterPro" id="IPR012795">
    <property type="entry name" value="tRNA_Ile_lys_synt_N"/>
</dbReference>
<dbReference type="InterPro" id="IPR012796">
    <property type="entry name" value="Lysidine-tRNA-synth_C"/>
</dbReference>
<comment type="function">
    <text evidence="8">Ligates lysine onto the cytidine present at position 34 of the AUA codon-specific tRNA(Ile) that contains the anticodon CAU, in an ATP-dependent manner. Cytidine is converted to lysidine, thus changing the amino acid specificity of the tRNA from methionine to isoleucine.</text>
</comment>
<dbReference type="Pfam" id="PF01171">
    <property type="entry name" value="ATP_bind_3"/>
    <property type="match status" value="1"/>
</dbReference>
<evidence type="ECO:0000259" key="9">
    <source>
        <dbReference type="SMART" id="SM00977"/>
    </source>
</evidence>
<evidence type="ECO:0000256" key="6">
    <source>
        <dbReference type="ARBA" id="ARBA00022840"/>
    </source>
</evidence>
<comment type="caution">
    <text evidence="10">The sequence shown here is derived from an EMBL/GenBank/DDBJ whole genome shotgun (WGS) entry which is preliminary data.</text>
</comment>
<sequence>MLHLFHKAGFSVGIAHCNFGLRGEESNGDEEFVRQLAQAYGFPFFAKHFDVKSFAKEKGISTQMAARDLRYEWFETLKTTNGYTYIATAHHANDSLETTLLNLTRGTGLSGLHGISGINNHLIRPLLLATKEQILTYAQENALTWREDRSNASDDYKRNLIRHKVVPVLQQLNPSLEATFIHSSAKLSSADRLLKEMLDEWASGVVVKEGEQVRISKAKIVLESEPGYRLWHILQDYGFAYAQVEKIVEGLNGMPGKLFESASYTLLIDRKDLILKNRVIAASDDEIKIEESQSEVNIAGRLISLYKKSRNSNDELPSNKSIVSINYDKLVFPLKIRKWEVGDSFRPLGMNGARKKLSDLFIDSKMDRFAKEQVLVLLNGNGEVIWVVGVRLDERYKVHGRTAHILQVVVS</sequence>
<dbReference type="HAMAP" id="MF_01161">
    <property type="entry name" value="tRNA_Ile_lys_synt"/>
    <property type="match status" value="1"/>
</dbReference>
<name>A0A9X1TRX1_9BACT</name>
<evidence type="ECO:0000256" key="4">
    <source>
        <dbReference type="ARBA" id="ARBA00022694"/>
    </source>
</evidence>
<evidence type="ECO:0000313" key="10">
    <source>
        <dbReference type="EMBL" id="MCF2498414.1"/>
    </source>
</evidence>
<evidence type="ECO:0000256" key="3">
    <source>
        <dbReference type="ARBA" id="ARBA00022598"/>
    </source>
</evidence>
<dbReference type="NCBIfam" id="TIGR02432">
    <property type="entry name" value="lysidine_TilS_N"/>
    <property type="match status" value="1"/>
</dbReference>
<protein>
    <recommendedName>
        <fullName evidence="8">tRNA(Ile)-lysidine synthase</fullName>
        <ecNumber evidence="8">6.3.4.19</ecNumber>
    </recommendedName>
    <alternativeName>
        <fullName evidence="8">tRNA(Ile)-2-lysyl-cytidine synthase</fullName>
    </alternativeName>
    <alternativeName>
        <fullName evidence="8">tRNA(Ile)-lysidine synthetase</fullName>
    </alternativeName>
</protein>
<dbReference type="PANTHER" id="PTHR43033:SF1">
    <property type="entry name" value="TRNA(ILE)-LYSIDINE SYNTHASE-RELATED"/>
    <property type="match status" value="1"/>
</dbReference>
<dbReference type="GO" id="GO:0006400">
    <property type="term" value="P:tRNA modification"/>
    <property type="evidence" value="ECO:0007669"/>
    <property type="project" value="UniProtKB-UniRule"/>
</dbReference>
<evidence type="ECO:0000256" key="7">
    <source>
        <dbReference type="ARBA" id="ARBA00048539"/>
    </source>
</evidence>
<dbReference type="GO" id="GO:0005737">
    <property type="term" value="C:cytoplasm"/>
    <property type="evidence" value="ECO:0007669"/>
    <property type="project" value="UniProtKB-SubCell"/>
</dbReference>
<comment type="caution">
    <text evidence="8">Lacks conserved residue(s) required for the propagation of feature annotation.</text>
</comment>